<evidence type="ECO:0000313" key="5">
    <source>
        <dbReference type="Proteomes" id="UP000183040"/>
    </source>
</evidence>
<accession>A0A1H3XEN6</accession>
<keyword evidence="1 4" id="KW-0378">Hydrolase</keyword>
<dbReference type="InterPro" id="IPR042301">
    <property type="entry name" value="GH115_sf"/>
</dbReference>
<dbReference type="GO" id="GO:0005975">
    <property type="term" value="P:carbohydrate metabolic process"/>
    <property type="evidence" value="ECO:0007669"/>
    <property type="project" value="UniProtKB-ARBA"/>
</dbReference>
<dbReference type="PANTHER" id="PTHR37842">
    <property type="match status" value="1"/>
</dbReference>
<dbReference type="AlphaFoldDB" id="A0A1H3XEN6"/>
<evidence type="ECO:0000256" key="1">
    <source>
        <dbReference type="ARBA" id="ARBA00022801"/>
    </source>
</evidence>
<evidence type="ECO:0000313" key="4">
    <source>
        <dbReference type="EMBL" id="SDZ97401.1"/>
    </source>
</evidence>
<dbReference type="Gene3D" id="3.20.20.520">
    <property type="entry name" value="Glycosyl hydrolase family 115"/>
    <property type="match status" value="1"/>
</dbReference>
<evidence type="ECO:0000256" key="2">
    <source>
        <dbReference type="SAM" id="Phobius"/>
    </source>
</evidence>
<dbReference type="InterPro" id="IPR041437">
    <property type="entry name" value="GH115_C"/>
</dbReference>
<dbReference type="Gene3D" id="2.60.120.1620">
    <property type="match status" value="1"/>
</dbReference>
<feature type="transmembrane region" description="Helical" evidence="2">
    <location>
        <begin position="12"/>
        <end position="30"/>
    </location>
</feature>
<dbReference type="Pfam" id="PF15979">
    <property type="entry name" value="Glyco_hydro_115"/>
    <property type="match status" value="1"/>
</dbReference>
<sequence length="1021" mass="115979">MRWLFFEHILLFIGRFLLFVLLLFALLCVINSQSNVYMKNKILLLGLFCCSLISAKAQVLLDKGTGKNSFPIVSSSTNAVICFDGKDATVVRKSASLFVDDVRRVTGQELRIDESKPGKVSARYAIIAGTIGKSEWIDALVSRHKIDTAAIAGSWERYMIEVVNNPIPGIKKAIVVAGSDRRGTAYGLLSISKAIGVSPWYWWADAPIKQQKQVSVKVDKFISKTPSVKFRGIFINDEDWGLYRWSKRNFEKERGNFGPRTYAKVCELLLRLQANYLCPAMHDASMAFHRIPENRLVADSFAIVMGSSHCEPLLFNTASEWKRDKMGEWDYINNKDGVNKVLKSRVDECAPFENVYTLALRGLHDRAMNASNNMNDRKEMLQEALMAQRQMLVDAIGKRAEDIPQAFTPYKEVLDVYDQGLELPDDVTIIWPDDNYGYMKRLSSPKEQKRSGRSGVYYHSSYLGKPHDHLWMNTTSPTLMYEELRKAYDMTADRIWLLNAGDIKSCEFAVDYFLTMAFDIDSFSFERAANYRTEWLCGMLGDDYRVEYQDVINSFYKLAFARKPEFMGWGYQWATDKHGRERNTDTDFSLANYREVDTRLAEYQRIGNMVEKILKALPEDKKACYYQSLYYPVKGCELLNRMILNGQRNRWYSIQQRATTAELEKMTKACYDSLEVITKGYNSLLGGKWDHVMTMKQGFAAAYFELPALRKVNLASAASLGILAEGEDILKGQKSFHSLPCFNTYFRQSYYVDVFNKGATPLKWKASVSDNWILLSQKAGETTTENRIEVSIDWAKVPAGEKVFGTLEIASERGEKENVYISVFNPSSPSLAEMDTLFVEHNGYVSIDAAGFHRKVENKAIQMRTIPNLGIENTAIQLGDPTAAPQRTAGRSTPRLEYDFYTFEQGSVDVYTYVLPTFTLSKDRGYAGHEATNVETKYGVCIDEGPVMNPSTSSFEYAQIWYESVLKNCRINKTTLHIDKPGKHTVKIICGDAGTVLQKIVLDFGGMKRSYLGPQPTRQAK</sequence>
<keyword evidence="2" id="KW-0812">Transmembrane</keyword>
<dbReference type="EMBL" id="FNRP01000001">
    <property type="protein sequence ID" value="SDZ97401.1"/>
    <property type="molecule type" value="Genomic_DNA"/>
</dbReference>
<organism evidence="4 5">
    <name type="scientific">Bacteroides xylanisolvens</name>
    <dbReference type="NCBI Taxonomy" id="371601"/>
    <lineage>
        <taxon>Bacteria</taxon>
        <taxon>Pseudomonadati</taxon>
        <taxon>Bacteroidota</taxon>
        <taxon>Bacteroidia</taxon>
        <taxon>Bacteroidales</taxon>
        <taxon>Bacteroidaceae</taxon>
        <taxon>Bacteroides</taxon>
    </lineage>
</organism>
<dbReference type="Pfam" id="PF17829">
    <property type="entry name" value="GH115_C"/>
    <property type="match status" value="1"/>
</dbReference>
<feature type="transmembrane region" description="Helical" evidence="2">
    <location>
        <begin position="42"/>
        <end position="61"/>
    </location>
</feature>
<dbReference type="GO" id="GO:0016787">
    <property type="term" value="F:hydrolase activity"/>
    <property type="evidence" value="ECO:0007669"/>
    <property type="project" value="UniProtKB-KW"/>
</dbReference>
<dbReference type="Proteomes" id="UP000183040">
    <property type="component" value="Unassembled WGS sequence"/>
</dbReference>
<evidence type="ECO:0000259" key="3">
    <source>
        <dbReference type="Pfam" id="PF17829"/>
    </source>
</evidence>
<keyword evidence="2" id="KW-1133">Transmembrane helix</keyword>
<dbReference type="PANTHER" id="PTHR37842:SF2">
    <property type="entry name" value="GYLCOSYL HYDROLASE 115 C-TERMINAL DOMAIN-CONTAINING PROTEIN"/>
    <property type="match status" value="1"/>
</dbReference>
<protein>
    <submittedName>
        <fullName evidence="4">Glycosyl hydrolase family 115</fullName>
    </submittedName>
</protein>
<dbReference type="InterPro" id="IPR031924">
    <property type="entry name" value="GH115"/>
</dbReference>
<dbReference type="InterPro" id="IPR029018">
    <property type="entry name" value="Hex-like_dom2"/>
</dbReference>
<proteinExistence type="predicted"/>
<dbReference type="SUPFAM" id="SSF55545">
    <property type="entry name" value="beta-N-acetylhexosaminidase-like domain"/>
    <property type="match status" value="1"/>
</dbReference>
<name>A0A1H3XEN6_9BACE</name>
<dbReference type="Gene3D" id="3.30.379.10">
    <property type="entry name" value="Chitobiase/beta-hexosaminidase domain 2-like"/>
    <property type="match status" value="1"/>
</dbReference>
<gene>
    <name evidence="4" type="ORF">SAMN04487924_101215</name>
</gene>
<dbReference type="Gene3D" id="1.20.58.2150">
    <property type="match status" value="1"/>
</dbReference>
<feature type="domain" description="Gylcosyl hydrolase 115 C-terminal" evidence="3">
    <location>
        <begin position="838"/>
        <end position="1015"/>
    </location>
</feature>
<keyword evidence="2" id="KW-0472">Membrane</keyword>
<reference evidence="4 5" key="1">
    <citation type="submission" date="2016-10" db="EMBL/GenBank/DDBJ databases">
        <authorList>
            <person name="de Groot N.N."/>
        </authorList>
    </citation>
    <scope>NUCLEOTIDE SEQUENCE [LARGE SCALE GENOMIC DNA]</scope>
    <source>
        <strain evidence="4 5">NLAE-zl-G339</strain>
    </source>
</reference>